<protein>
    <submittedName>
        <fullName evidence="1">Uncharacterized protein</fullName>
    </submittedName>
</protein>
<reference evidence="1 2" key="1">
    <citation type="journal article" date="2018" name="Sci. Rep.">
        <title>Genomic signatures of local adaptation to the degree of environmental predictability in rotifers.</title>
        <authorList>
            <person name="Franch-Gras L."/>
            <person name="Hahn C."/>
            <person name="Garcia-Roger E.M."/>
            <person name="Carmona M.J."/>
            <person name="Serra M."/>
            <person name="Gomez A."/>
        </authorList>
    </citation>
    <scope>NUCLEOTIDE SEQUENCE [LARGE SCALE GENOMIC DNA]</scope>
    <source>
        <strain evidence="1">HYR1</strain>
    </source>
</reference>
<sequence length="125" mass="14993">MFVQISNPFITEKTIKIRLLENTLKMGYFPKIKPKFNFYSKKIIFTLIKKIEKAFFVRLKKSIELDAVIRFKFLDNKDPSDNFFHFHHMEPFFIPLSLDLFHYFHVIIMQNLSSEGSKHAFLSQL</sequence>
<keyword evidence="2" id="KW-1185">Reference proteome</keyword>
<dbReference type="EMBL" id="REGN01008458">
    <property type="protein sequence ID" value="RNA03532.1"/>
    <property type="molecule type" value="Genomic_DNA"/>
</dbReference>
<proteinExistence type="predicted"/>
<comment type="caution">
    <text evidence="1">The sequence shown here is derived from an EMBL/GenBank/DDBJ whole genome shotgun (WGS) entry which is preliminary data.</text>
</comment>
<evidence type="ECO:0000313" key="2">
    <source>
        <dbReference type="Proteomes" id="UP000276133"/>
    </source>
</evidence>
<dbReference type="AlphaFoldDB" id="A0A3M7PWF7"/>
<evidence type="ECO:0000313" key="1">
    <source>
        <dbReference type="EMBL" id="RNA03532.1"/>
    </source>
</evidence>
<name>A0A3M7PWF7_BRAPC</name>
<organism evidence="1 2">
    <name type="scientific">Brachionus plicatilis</name>
    <name type="common">Marine rotifer</name>
    <name type="synonym">Brachionus muelleri</name>
    <dbReference type="NCBI Taxonomy" id="10195"/>
    <lineage>
        <taxon>Eukaryota</taxon>
        <taxon>Metazoa</taxon>
        <taxon>Spiralia</taxon>
        <taxon>Gnathifera</taxon>
        <taxon>Rotifera</taxon>
        <taxon>Eurotatoria</taxon>
        <taxon>Monogononta</taxon>
        <taxon>Pseudotrocha</taxon>
        <taxon>Ploima</taxon>
        <taxon>Brachionidae</taxon>
        <taxon>Brachionus</taxon>
    </lineage>
</organism>
<gene>
    <name evidence="1" type="ORF">BpHYR1_045734</name>
</gene>
<dbReference type="Proteomes" id="UP000276133">
    <property type="component" value="Unassembled WGS sequence"/>
</dbReference>
<accession>A0A3M7PWF7</accession>